<protein>
    <recommendedName>
        <fullName evidence="2">Group II intron maturase-specific domain-containing protein</fullName>
    </recommendedName>
</protein>
<dbReference type="Pfam" id="PF08388">
    <property type="entry name" value="GIIM"/>
    <property type="match status" value="1"/>
</dbReference>
<proteinExistence type="predicted"/>
<reference evidence="3" key="1">
    <citation type="journal article" date="2021" name="PeerJ">
        <title>Extensive microbial diversity within the chicken gut microbiome revealed by metagenomics and culture.</title>
        <authorList>
            <person name="Gilroy R."/>
            <person name="Ravi A."/>
            <person name="Getino M."/>
            <person name="Pursley I."/>
            <person name="Horton D.L."/>
            <person name="Alikhan N.F."/>
            <person name="Baker D."/>
            <person name="Gharbi K."/>
            <person name="Hall N."/>
            <person name="Watson M."/>
            <person name="Adriaenssens E.M."/>
            <person name="Foster-Nyarko E."/>
            <person name="Jarju S."/>
            <person name="Secka A."/>
            <person name="Antonio M."/>
            <person name="Oren A."/>
            <person name="Chaudhuri R.R."/>
            <person name="La Ragione R."/>
            <person name="Hildebrand F."/>
            <person name="Pallen M.J."/>
        </authorList>
    </citation>
    <scope>NUCLEOTIDE SEQUENCE</scope>
    <source>
        <strain evidence="3">ChiHecec1B25-7008</strain>
    </source>
</reference>
<name>A0A9D2HNE4_9BACE</name>
<keyword evidence="1" id="KW-0812">Transmembrane</keyword>
<reference evidence="3" key="2">
    <citation type="submission" date="2021-04" db="EMBL/GenBank/DDBJ databases">
        <authorList>
            <person name="Gilroy R."/>
        </authorList>
    </citation>
    <scope>NUCLEOTIDE SEQUENCE</scope>
    <source>
        <strain evidence="3">ChiHecec1B25-7008</strain>
    </source>
</reference>
<evidence type="ECO:0000259" key="2">
    <source>
        <dbReference type="Pfam" id="PF08388"/>
    </source>
</evidence>
<evidence type="ECO:0000313" key="4">
    <source>
        <dbReference type="Proteomes" id="UP000823860"/>
    </source>
</evidence>
<dbReference type="Proteomes" id="UP000823860">
    <property type="component" value="Unassembled WGS sequence"/>
</dbReference>
<evidence type="ECO:0000256" key="1">
    <source>
        <dbReference type="SAM" id="Phobius"/>
    </source>
</evidence>
<accession>A0A9D2HNE4</accession>
<keyword evidence="1" id="KW-0472">Membrane</keyword>
<gene>
    <name evidence="3" type="ORF">H9785_00300</name>
</gene>
<feature type="domain" description="Group II intron maturase-specific" evidence="2">
    <location>
        <begin position="51"/>
        <end position="105"/>
    </location>
</feature>
<evidence type="ECO:0000313" key="3">
    <source>
        <dbReference type="EMBL" id="HJA82405.1"/>
    </source>
</evidence>
<dbReference type="EMBL" id="DWZE01000005">
    <property type="protein sequence ID" value="HJA82405.1"/>
    <property type="molecule type" value="Genomic_DNA"/>
</dbReference>
<sequence>MFKNYVSKAARLVKVAATFIGRVNIFYLCFWWSLLVRVGSPFCMFCMSKLHLTRYIQGWLTYYRYADMKTFIISANKWYNRRLRMYIWKSWKQVRTRFANLQRCGVPKWQAWKWANTRKGYWRVAQSVILTSTITSERLLSAGYPSILNLYIKLHRS</sequence>
<keyword evidence="1" id="KW-1133">Transmembrane helix</keyword>
<organism evidence="3 4">
    <name type="scientific">Candidatus Bacteroides intestinavium</name>
    <dbReference type="NCBI Taxonomy" id="2838469"/>
    <lineage>
        <taxon>Bacteria</taxon>
        <taxon>Pseudomonadati</taxon>
        <taxon>Bacteroidota</taxon>
        <taxon>Bacteroidia</taxon>
        <taxon>Bacteroidales</taxon>
        <taxon>Bacteroidaceae</taxon>
        <taxon>Bacteroides</taxon>
    </lineage>
</organism>
<dbReference type="AlphaFoldDB" id="A0A9D2HNE4"/>
<comment type="caution">
    <text evidence="3">The sequence shown here is derived from an EMBL/GenBank/DDBJ whole genome shotgun (WGS) entry which is preliminary data.</text>
</comment>
<dbReference type="InterPro" id="IPR013597">
    <property type="entry name" value="Mat_intron_G2"/>
</dbReference>
<feature type="transmembrane region" description="Helical" evidence="1">
    <location>
        <begin position="12"/>
        <end position="34"/>
    </location>
</feature>